<dbReference type="AlphaFoldDB" id="A0A0A9CRB0"/>
<protein>
    <submittedName>
        <fullName evidence="1">Uncharacterized protein</fullName>
    </submittedName>
</protein>
<sequence>MRCMITAQNVTSDLPLLVV</sequence>
<reference evidence="1" key="2">
    <citation type="journal article" date="2015" name="Data Brief">
        <title>Shoot transcriptome of the giant reed, Arundo donax.</title>
        <authorList>
            <person name="Barrero R.A."/>
            <person name="Guerrero F.D."/>
            <person name="Moolhuijzen P."/>
            <person name="Goolsby J.A."/>
            <person name="Tidwell J."/>
            <person name="Bellgard S.E."/>
            <person name="Bellgard M.I."/>
        </authorList>
    </citation>
    <scope>NUCLEOTIDE SEQUENCE</scope>
    <source>
        <tissue evidence="1">Shoot tissue taken approximately 20 cm above the soil surface</tissue>
    </source>
</reference>
<proteinExistence type="predicted"/>
<name>A0A0A9CRB0_ARUDO</name>
<accession>A0A0A9CRB0</accession>
<reference evidence="1" key="1">
    <citation type="submission" date="2014-09" db="EMBL/GenBank/DDBJ databases">
        <authorList>
            <person name="Magalhaes I.L.F."/>
            <person name="Oliveira U."/>
            <person name="Santos F.R."/>
            <person name="Vidigal T.H.D.A."/>
            <person name="Brescovit A.D."/>
            <person name="Santos A.J."/>
        </authorList>
    </citation>
    <scope>NUCLEOTIDE SEQUENCE</scope>
    <source>
        <tissue evidence="1">Shoot tissue taken approximately 20 cm above the soil surface</tissue>
    </source>
</reference>
<dbReference type="EMBL" id="GBRH01223873">
    <property type="protein sequence ID" value="JAD74022.1"/>
    <property type="molecule type" value="Transcribed_RNA"/>
</dbReference>
<organism evidence="1">
    <name type="scientific">Arundo donax</name>
    <name type="common">Giant reed</name>
    <name type="synonym">Donax arundinaceus</name>
    <dbReference type="NCBI Taxonomy" id="35708"/>
    <lineage>
        <taxon>Eukaryota</taxon>
        <taxon>Viridiplantae</taxon>
        <taxon>Streptophyta</taxon>
        <taxon>Embryophyta</taxon>
        <taxon>Tracheophyta</taxon>
        <taxon>Spermatophyta</taxon>
        <taxon>Magnoliopsida</taxon>
        <taxon>Liliopsida</taxon>
        <taxon>Poales</taxon>
        <taxon>Poaceae</taxon>
        <taxon>PACMAD clade</taxon>
        <taxon>Arundinoideae</taxon>
        <taxon>Arundineae</taxon>
        <taxon>Arundo</taxon>
    </lineage>
</organism>
<evidence type="ECO:0000313" key="1">
    <source>
        <dbReference type="EMBL" id="JAD74022.1"/>
    </source>
</evidence>